<reference evidence="12 13" key="1">
    <citation type="submission" date="2019-02" db="EMBL/GenBank/DDBJ databases">
        <title>Deep-cultivation of Planctomycetes and their phenomic and genomic characterization uncovers novel biology.</title>
        <authorList>
            <person name="Wiegand S."/>
            <person name="Jogler M."/>
            <person name="Boedeker C."/>
            <person name="Pinto D."/>
            <person name="Vollmers J."/>
            <person name="Rivas-Marin E."/>
            <person name="Kohn T."/>
            <person name="Peeters S.H."/>
            <person name="Heuer A."/>
            <person name="Rast P."/>
            <person name="Oberbeckmann S."/>
            <person name="Bunk B."/>
            <person name="Jeske O."/>
            <person name="Meyerdierks A."/>
            <person name="Storesund J.E."/>
            <person name="Kallscheuer N."/>
            <person name="Luecker S."/>
            <person name="Lage O.M."/>
            <person name="Pohl T."/>
            <person name="Merkel B.J."/>
            <person name="Hornburger P."/>
            <person name="Mueller R.-W."/>
            <person name="Bruemmer F."/>
            <person name="Labrenz M."/>
            <person name="Spormann A.M."/>
            <person name="Op den Camp H."/>
            <person name="Overmann J."/>
            <person name="Amann R."/>
            <person name="Jetten M.S.M."/>
            <person name="Mascher T."/>
            <person name="Medema M.H."/>
            <person name="Devos D.P."/>
            <person name="Kaster A.-K."/>
            <person name="Ovreas L."/>
            <person name="Rohde M."/>
            <person name="Galperin M.Y."/>
            <person name="Jogler C."/>
        </authorList>
    </citation>
    <scope>NUCLEOTIDE SEQUENCE [LARGE SCALE GENOMIC DNA]</scope>
    <source>
        <strain evidence="12 13">SV_7m_r</strain>
    </source>
</reference>
<dbReference type="SUPFAM" id="SSF52540">
    <property type="entry name" value="P-loop containing nucleoside triphosphate hydrolases"/>
    <property type="match status" value="1"/>
</dbReference>
<dbReference type="InterPro" id="IPR045086">
    <property type="entry name" value="OBG_GTPase"/>
</dbReference>
<dbReference type="InterPro" id="IPR014100">
    <property type="entry name" value="GTP-bd_Obg/CgtA"/>
</dbReference>
<proteinExistence type="inferred from homology"/>
<evidence type="ECO:0000256" key="5">
    <source>
        <dbReference type="ARBA" id="ARBA00022801"/>
    </source>
</evidence>
<evidence type="ECO:0000256" key="1">
    <source>
        <dbReference type="ARBA" id="ARBA00007699"/>
    </source>
</evidence>
<evidence type="ECO:0000259" key="11">
    <source>
        <dbReference type="PROSITE" id="PS51883"/>
    </source>
</evidence>
<dbReference type="FunFam" id="2.70.210.12:FF:000001">
    <property type="entry name" value="GTPase Obg"/>
    <property type="match status" value="1"/>
</dbReference>
<feature type="binding site" evidence="8">
    <location>
        <position position="172"/>
    </location>
    <ligand>
        <name>Mg(2+)</name>
        <dbReference type="ChEBI" id="CHEBI:18420"/>
    </ligand>
</feature>
<dbReference type="InterPro" id="IPR006074">
    <property type="entry name" value="GTP1-OBG_CS"/>
</dbReference>
<dbReference type="Gene3D" id="3.40.50.300">
    <property type="entry name" value="P-loop containing nucleotide triphosphate hydrolases"/>
    <property type="match status" value="1"/>
</dbReference>
<dbReference type="SUPFAM" id="SSF82051">
    <property type="entry name" value="Obg GTP-binding protein N-terminal domain"/>
    <property type="match status" value="1"/>
</dbReference>
<dbReference type="NCBIfam" id="TIGR02729">
    <property type="entry name" value="Obg_CgtA"/>
    <property type="match status" value="1"/>
</dbReference>
<keyword evidence="13" id="KW-1185">Reference proteome</keyword>
<dbReference type="InterPro" id="IPR006073">
    <property type="entry name" value="GTP-bd"/>
</dbReference>
<evidence type="ECO:0000256" key="3">
    <source>
        <dbReference type="ARBA" id="ARBA00022723"/>
    </source>
</evidence>
<feature type="region of interest" description="Disordered" evidence="9">
    <location>
        <begin position="122"/>
        <end position="143"/>
    </location>
</feature>
<dbReference type="PIRSF" id="PIRSF002401">
    <property type="entry name" value="GTP_bd_Obg/CgtA"/>
    <property type="match status" value="1"/>
</dbReference>
<feature type="region of interest" description="Disordered" evidence="9">
    <location>
        <begin position="329"/>
        <end position="394"/>
    </location>
</feature>
<protein>
    <recommendedName>
        <fullName evidence="8">GTPase Obg</fullName>
        <ecNumber evidence="8">3.6.5.-</ecNumber>
    </recommendedName>
    <alternativeName>
        <fullName evidence="8">GTP-binding protein Obg</fullName>
    </alternativeName>
</protein>
<keyword evidence="3 8" id="KW-0479">Metal-binding</keyword>
<comment type="subcellular location">
    <subcellularLocation>
        <location evidence="8">Cytoplasm</location>
    </subcellularLocation>
</comment>
<keyword evidence="7 8" id="KW-0342">GTP-binding</keyword>
<organism evidence="12 13">
    <name type="scientific">Stieleria bergensis</name>
    <dbReference type="NCBI Taxonomy" id="2528025"/>
    <lineage>
        <taxon>Bacteria</taxon>
        <taxon>Pseudomonadati</taxon>
        <taxon>Planctomycetota</taxon>
        <taxon>Planctomycetia</taxon>
        <taxon>Pirellulales</taxon>
        <taxon>Pirellulaceae</taxon>
        <taxon>Stieleria</taxon>
    </lineage>
</organism>
<dbReference type="OrthoDB" id="9807318at2"/>
<evidence type="ECO:0000256" key="2">
    <source>
        <dbReference type="ARBA" id="ARBA00022490"/>
    </source>
</evidence>
<sequence>MFVDRVQIELHAGRGGDGCFSMRREKYVPRGGPNGGDGGNGGSLIFEARLGVNSLSAYANRKFYRAPKGSPGQGALRHGRRGRDQVLLVPPGTTVIDGEQGFVIKDLTQHGDRFVIARGGKGGKGNAHFKSSTNQAPREFTRGDEGEARTVILELKSIADVGLVGKPNAGKSTLLSRITAARPEIADYPFTTKHPNLGIVELDAANSFVLADIPGLIEGASDGVGLGHEFLRHVERAGLLVHLVEPLPTDQTDPIENYQSIRNELAQYDQSLAERDEILAVSKCELPEAQEVAEELQKLTDRKVYLISAMTGEGLDALKTEVMDQVRSRRESQIDAGEEPLQVQSELPPPKRRRVPPHLAGPTASLSDQVQAKDYLDTDEPIQGQEGDRGDGNT</sequence>
<evidence type="ECO:0000256" key="4">
    <source>
        <dbReference type="ARBA" id="ARBA00022741"/>
    </source>
</evidence>
<evidence type="ECO:0000256" key="8">
    <source>
        <dbReference type="HAMAP-Rule" id="MF_01454"/>
    </source>
</evidence>
<dbReference type="PANTHER" id="PTHR11702">
    <property type="entry name" value="DEVELOPMENTALLY REGULATED GTP-BINDING PROTEIN-RELATED"/>
    <property type="match status" value="1"/>
</dbReference>
<evidence type="ECO:0000256" key="9">
    <source>
        <dbReference type="SAM" id="MobiDB-lite"/>
    </source>
</evidence>
<dbReference type="Pfam" id="PF01018">
    <property type="entry name" value="GTP1_OBG"/>
    <property type="match status" value="1"/>
</dbReference>
<dbReference type="GO" id="GO:0005525">
    <property type="term" value="F:GTP binding"/>
    <property type="evidence" value="ECO:0007669"/>
    <property type="project" value="UniProtKB-UniRule"/>
</dbReference>
<comment type="cofactor">
    <cofactor evidence="8">
        <name>Mg(2+)</name>
        <dbReference type="ChEBI" id="CHEBI:18420"/>
    </cofactor>
</comment>
<feature type="binding site" evidence="8">
    <location>
        <begin position="308"/>
        <end position="310"/>
    </location>
    <ligand>
        <name>GTP</name>
        <dbReference type="ChEBI" id="CHEBI:37565"/>
    </ligand>
</feature>
<dbReference type="Gene3D" id="2.70.210.12">
    <property type="entry name" value="GTP1/OBG domain"/>
    <property type="match status" value="1"/>
</dbReference>
<gene>
    <name evidence="8 12" type="primary">obg</name>
    <name evidence="12" type="ORF">SV7mr_02940</name>
</gene>
<feature type="binding site" evidence="8">
    <location>
        <begin position="165"/>
        <end position="172"/>
    </location>
    <ligand>
        <name>GTP</name>
        <dbReference type="ChEBI" id="CHEBI:37565"/>
    </ligand>
</feature>
<dbReference type="GO" id="GO:0000287">
    <property type="term" value="F:magnesium ion binding"/>
    <property type="evidence" value="ECO:0007669"/>
    <property type="project" value="InterPro"/>
</dbReference>
<dbReference type="NCBIfam" id="NF008956">
    <property type="entry name" value="PRK12299.1"/>
    <property type="match status" value="1"/>
</dbReference>
<feature type="binding site" evidence="8">
    <location>
        <begin position="212"/>
        <end position="215"/>
    </location>
    <ligand>
        <name>GTP</name>
        <dbReference type="ChEBI" id="CHEBI:37565"/>
    </ligand>
</feature>
<dbReference type="InterPro" id="IPR027417">
    <property type="entry name" value="P-loop_NTPase"/>
</dbReference>
<comment type="subunit">
    <text evidence="8">Monomer.</text>
</comment>
<dbReference type="InterPro" id="IPR006169">
    <property type="entry name" value="GTP1_OBG_dom"/>
</dbReference>
<evidence type="ECO:0000259" key="10">
    <source>
        <dbReference type="PROSITE" id="PS51710"/>
    </source>
</evidence>
<keyword evidence="5 8" id="KW-0378">Hydrolase</keyword>
<dbReference type="PROSITE" id="PS00905">
    <property type="entry name" value="GTP1_OBG"/>
    <property type="match status" value="1"/>
</dbReference>
<evidence type="ECO:0000313" key="13">
    <source>
        <dbReference type="Proteomes" id="UP000315003"/>
    </source>
</evidence>
<dbReference type="InterPro" id="IPR036726">
    <property type="entry name" value="GTP1_OBG_dom_sf"/>
</dbReference>
<keyword evidence="2 8" id="KW-0963">Cytoplasm</keyword>
<feature type="binding site" evidence="8">
    <location>
        <begin position="190"/>
        <end position="194"/>
    </location>
    <ligand>
        <name>GTP</name>
        <dbReference type="ChEBI" id="CHEBI:37565"/>
    </ligand>
</feature>
<dbReference type="PROSITE" id="PS51883">
    <property type="entry name" value="OBG"/>
    <property type="match status" value="1"/>
</dbReference>
<evidence type="ECO:0000256" key="6">
    <source>
        <dbReference type="ARBA" id="ARBA00022842"/>
    </source>
</evidence>
<dbReference type="EMBL" id="CP036272">
    <property type="protein sequence ID" value="QDT57809.1"/>
    <property type="molecule type" value="Genomic_DNA"/>
</dbReference>
<comment type="similarity">
    <text evidence="1 8">Belongs to the TRAFAC class OBG-HflX-like GTPase superfamily. OBG GTPase family.</text>
</comment>
<evidence type="ECO:0000256" key="7">
    <source>
        <dbReference type="ARBA" id="ARBA00023134"/>
    </source>
</evidence>
<dbReference type="GO" id="GO:0005737">
    <property type="term" value="C:cytoplasm"/>
    <property type="evidence" value="ECO:0007669"/>
    <property type="project" value="UniProtKB-SubCell"/>
</dbReference>
<dbReference type="PROSITE" id="PS51710">
    <property type="entry name" value="G_OBG"/>
    <property type="match status" value="1"/>
</dbReference>
<dbReference type="GO" id="GO:0003924">
    <property type="term" value="F:GTPase activity"/>
    <property type="evidence" value="ECO:0007669"/>
    <property type="project" value="UniProtKB-UniRule"/>
</dbReference>
<dbReference type="NCBIfam" id="NF008955">
    <property type="entry name" value="PRK12297.1"/>
    <property type="match status" value="1"/>
</dbReference>
<feature type="domain" description="OBG-type G" evidence="10">
    <location>
        <begin position="159"/>
        <end position="327"/>
    </location>
</feature>
<dbReference type="EC" id="3.6.5.-" evidence="8"/>
<keyword evidence="4 8" id="KW-0547">Nucleotide-binding</keyword>
<dbReference type="Proteomes" id="UP000315003">
    <property type="component" value="Chromosome"/>
</dbReference>
<dbReference type="AlphaFoldDB" id="A0A517SNW2"/>
<dbReference type="GO" id="GO:0043022">
    <property type="term" value="F:ribosome binding"/>
    <property type="evidence" value="ECO:0007669"/>
    <property type="project" value="UniProtKB-ARBA"/>
</dbReference>
<dbReference type="GO" id="GO:0042254">
    <property type="term" value="P:ribosome biogenesis"/>
    <property type="evidence" value="ECO:0007669"/>
    <property type="project" value="UniProtKB-UniRule"/>
</dbReference>
<dbReference type="RefSeq" id="WP_145268524.1">
    <property type="nucleotide sequence ID" value="NZ_CP036272.1"/>
</dbReference>
<feature type="binding site" evidence="8">
    <location>
        <begin position="282"/>
        <end position="285"/>
    </location>
    <ligand>
        <name>GTP</name>
        <dbReference type="ChEBI" id="CHEBI:37565"/>
    </ligand>
</feature>
<dbReference type="InterPro" id="IPR031167">
    <property type="entry name" value="G_OBG"/>
</dbReference>
<comment type="function">
    <text evidence="8">An essential GTPase which binds GTP, GDP and possibly (p)ppGpp with moderate affinity, with high nucleotide exchange rates and a fairly low GTP hydrolysis rate. Plays a role in control of the cell cycle, stress response, ribosome biogenesis and in those bacteria that undergo differentiation, in morphogenesis control.</text>
</comment>
<dbReference type="Pfam" id="PF01926">
    <property type="entry name" value="MMR_HSR1"/>
    <property type="match status" value="1"/>
</dbReference>
<dbReference type="PRINTS" id="PR00326">
    <property type="entry name" value="GTP1OBG"/>
</dbReference>
<keyword evidence="6 8" id="KW-0460">Magnesium</keyword>
<dbReference type="HAMAP" id="MF_01454">
    <property type="entry name" value="GTPase_Obg"/>
    <property type="match status" value="1"/>
</dbReference>
<accession>A0A517SNW2</accession>
<dbReference type="CDD" id="cd01898">
    <property type="entry name" value="Obg"/>
    <property type="match status" value="1"/>
</dbReference>
<feature type="domain" description="Obg" evidence="11">
    <location>
        <begin position="1"/>
        <end position="158"/>
    </location>
</feature>
<name>A0A517SNW2_9BACT</name>
<evidence type="ECO:0000313" key="12">
    <source>
        <dbReference type="EMBL" id="QDT57809.1"/>
    </source>
</evidence>
<dbReference type="PANTHER" id="PTHR11702:SF31">
    <property type="entry name" value="MITOCHONDRIAL RIBOSOME-ASSOCIATED GTPASE 2"/>
    <property type="match status" value="1"/>
</dbReference>
<feature type="binding site" evidence="8">
    <location>
        <position position="192"/>
    </location>
    <ligand>
        <name>Mg(2+)</name>
        <dbReference type="ChEBI" id="CHEBI:18420"/>
    </ligand>
</feature>